<feature type="binding site" evidence="9">
    <location>
        <begin position="263"/>
        <end position="264"/>
    </location>
    <ligand>
        <name>carbamoyl phosphate</name>
        <dbReference type="ChEBI" id="CHEBI:58228"/>
    </ligand>
</feature>
<dbReference type="SUPFAM" id="SSF53671">
    <property type="entry name" value="Aspartate/ornithine carbamoyltransferase"/>
    <property type="match status" value="1"/>
</dbReference>
<feature type="domain" description="Aspartate/ornithine carbamoyltransferase carbamoyl-P binding" evidence="11">
    <location>
        <begin position="7"/>
        <end position="142"/>
    </location>
</feature>
<feature type="binding site" evidence="9">
    <location>
        <position position="223"/>
    </location>
    <ligand>
        <name>L-ornithine</name>
        <dbReference type="ChEBI" id="CHEBI:46911"/>
    </ligand>
</feature>
<feature type="domain" description="Aspartate/ornithine carbamoyltransferase Asp/Orn-binding" evidence="10">
    <location>
        <begin position="149"/>
        <end position="301"/>
    </location>
</feature>
<dbReference type="AlphaFoldDB" id="M1X505"/>
<dbReference type="STRING" id="1165094.RINTHH_8310"/>
<dbReference type="InterPro" id="IPR006132">
    <property type="entry name" value="Asp/Orn_carbamoyltranf_P-bd"/>
</dbReference>
<feature type="binding site" evidence="9">
    <location>
        <position position="160"/>
    </location>
    <ligand>
        <name>L-ornithine</name>
        <dbReference type="ChEBI" id="CHEBI:46911"/>
    </ligand>
</feature>
<dbReference type="InterPro" id="IPR036901">
    <property type="entry name" value="Asp/Orn_carbamoylTrfase_sf"/>
</dbReference>
<gene>
    <name evidence="12" type="ORF">RINTHH_8310</name>
</gene>
<dbReference type="NCBIfam" id="TIGR00658">
    <property type="entry name" value="orni_carb_tr"/>
    <property type="match status" value="1"/>
</dbReference>
<evidence type="ECO:0000313" key="12">
    <source>
        <dbReference type="EMBL" id="CCH66986.1"/>
    </source>
</evidence>
<name>M1X505_9NOST</name>
<evidence type="ECO:0000256" key="8">
    <source>
        <dbReference type="ARBA" id="ARBA00048772"/>
    </source>
</evidence>
<evidence type="ECO:0000256" key="2">
    <source>
        <dbReference type="ARBA" id="ARBA00007805"/>
    </source>
</evidence>
<feature type="binding site" evidence="9">
    <location>
        <begin position="129"/>
        <end position="132"/>
    </location>
    <ligand>
        <name>carbamoyl phosphate</name>
        <dbReference type="ChEBI" id="CHEBI:58228"/>
    </ligand>
</feature>
<comment type="pathway">
    <text evidence="1">Amino-acid biosynthesis; L-arginine biosynthesis; L-arginine from L-ornithine and carbamoyl phosphate: step 1/3.</text>
</comment>
<comment type="similarity">
    <text evidence="2 9">Belongs to the aspartate/ornithine carbamoyltransferase superfamily. OTCase family.</text>
</comment>
<dbReference type="EC" id="2.1.3.3" evidence="3 9"/>
<organism evidence="12 13">
    <name type="scientific">Richelia intracellularis HH01</name>
    <dbReference type="NCBI Taxonomy" id="1165094"/>
    <lineage>
        <taxon>Bacteria</taxon>
        <taxon>Bacillati</taxon>
        <taxon>Cyanobacteriota</taxon>
        <taxon>Cyanophyceae</taxon>
        <taxon>Nostocales</taxon>
        <taxon>Nostocaceae</taxon>
        <taxon>Richelia</taxon>
    </lineage>
</organism>
<evidence type="ECO:0000256" key="4">
    <source>
        <dbReference type="ARBA" id="ARBA00016634"/>
    </source>
</evidence>
<dbReference type="PANTHER" id="PTHR45753:SF3">
    <property type="entry name" value="ORNITHINE TRANSCARBAMYLASE, MITOCHONDRIAL"/>
    <property type="match status" value="1"/>
</dbReference>
<feature type="binding site" evidence="9">
    <location>
        <position position="291"/>
    </location>
    <ligand>
        <name>carbamoyl phosphate</name>
        <dbReference type="ChEBI" id="CHEBI:58228"/>
    </ligand>
</feature>
<feature type="binding site" evidence="9">
    <location>
        <begin position="51"/>
        <end position="54"/>
    </location>
    <ligand>
        <name>carbamoyl phosphate</name>
        <dbReference type="ChEBI" id="CHEBI:58228"/>
    </ligand>
</feature>
<evidence type="ECO:0000313" key="13">
    <source>
        <dbReference type="Proteomes" id="UP000053051"/>
    </source>
</evidence>
<dbReference type="Pfam" id="PF00185">
    <property type="entry name" value="OTCace"/>
    <property type="match status" value="1"/>
</dbReference>
<dbReference type="GO" id="GO:0042450">
    <property type="term" value="P:L-arginine biosynthetic process via ornithine"/>
    <property type="evidence" value="ECO:0007669"/>
    <property type="project" value="UniProtKB-UniRule"/>
</dbReference>
<dbReference type="InterPro" id="IPR024904">
    <property type="entry name" value="OTCase_ArgI"/>
</dbReference>
<sequence length="308" mass="34229">MAALIKRDLLSLTELSSTEVQEILQLATKLKSQDLDLRCNKILGLLFSKASTRTRVSFTVAMYQLGGQVIDLNPNVTQVSRGELVQDTARVLDRYLDILAIRTFAQDELETFAKYAQIPVINALTDKEHPCQILADLMTIQEHFGKFTDLTLTYVGDGNNIANSLMLGCSLVGMNIRITTPRGYEPDEVVVEKAKVIANDKAQISIIQDPTVAIQGANIIYTDVWTSMGQENQAKERNSVFQPYQINTQLLTLADKDAIVLHCLPAHRGEEITDEVIEGSQSLVWEQAENRMHVQKALLASILGLENS</sequence>
<dbReference type="PRINTS" id="PR00102">
    <property type="entry name" value="OTCASE"/>
</dbReference>
<dbReference type="InterPro" id="IPR002292">
    <property type="entry name" value="Orn/put_carbamltrans"/>
</dbReference>
<dbReference type="PROSITE" id="PS00097">
    <property type="entry name" value="CARBAMOYLTRANSFERASE"/>
    <property type="match status" value="1"/>
</dbReference>
<protein>
    <recommendedName>
        <fullName evidence="4 9">Ornithine carbamoyltransferase</fullName>
        <shortName evidence="9">OTCase</shortName>
        <ecNumber evidence="3 9">2.1.3.3</ecNumber>
    </recommendedName>
</protein>
<dbReference type="FunFam" id="3.40.50.1370:FF:000008">
    <property type="entry name" value="Ornithine carbamoyltransferase"/>
    <property type="match status" value="1"/>
</dbReference>
<dbReference type="GO" id="GO:0004585">
    <property type="term" value="F:ornithine carbamoyltransferase activity"/>
    <property type="evidence" value="ECO:0007669"/>
    <property type="project" value="UniProtKB-UniRule"/>
</dbReference>
<feature type="binding site" evidence="9">
    <location>
        <begin position="227"/>
        <end position="228"/>
    </location>
    <ligand>
        <name>L-ornithine</name>
        <dbReference type="ChEBI" id="CHEBI:46911"/>
    </ligand>
</feature>
<evidence type="ECO:0000256" key="9">
    <source>
        <dbReference type="HAMAP-Rule" id="MF_01109"/>
    </source>
</evidence>
<evidence type="ECO:0000259" key="11">
    <source>
        <dbReference type="Pfam" id="PF02729"/>
    </source>
</evidence>
<feature type="binding site" evidence="9">
    <location>
        <position position="102"/>
    </location>
    <ligand>
        <name>carbamoyl phosphate</name>
        <dbReference type="ChEBI" id="CHEBI:58228"/>
    </ligand>
</feature>
<dbReference type="GO" id="GO:0016597">
    <property type="term" value="F:amino acid binding"/>
    <property type="evidence" value="ECO:0007669"/>
    <property type="project" value="InterPro"/>
</dbReference>
<dbReference type="EMBL" id="CAIY01000031">
    <property type="protein sequence ID" value="CCH66986.1"/>
    <property type="molecule type" value="Genomic_DNA"/>
</dbReference>
<dbReference type="Gene3D" id="3.40.50.1370">
    <property type="entry name" value="Aspartate/ornithine carbamoyltransferase"/>
    <property type="match status" value="2"/>
</dbReference>
<dbReference type="Pfam" id="PF02729">
    <property type="entry name" value="OTCace_N"/>
    <property type="match status" value="1"/>
</dbReference>
<evidence type="ECO:0000256" key="6">
    <source>
        <dbReference type="ARBA" id="ARBA00022605"/>
    </source>
</evidence>
<dbReference type="RefSeq" id="WP_008233076.1">
    <property type="nucleotide sequence ID" value="NZ_CAIY01000031.1"/>
</dbReference>
<dbReference type="GO" id="GO:0019240">
    <property type="term" value="P:citrulline biosynthetic process"/>
    <property type="evidence" value="ECO:0007669"/>
    <property type="project" value="TreeGrafter"/>
</dbReference>
<dbReference type="OrthoDB" id="9802587at2"/>
<evidence type="ECO:0000256" key="7">
    <source>
        <dbReference type="ARBA" id="ARBA00022679"/>
    </source>
</evidence>
<reference evidence="12 13" key="1">
    <citation type="submission" date="2012-05" db="EMBL/GenBank/DDBJ databases">
        <authorList>
            <person name="Hilton J."/>
        </authorList>
    </citation>
    <scope>NUCLEOTIDE SEQUENCE [LARGE SCALE GENOMIC DNA]</scope>
    <source>
        <strain evidence="12 13">HH01</strain>
    </source>
</reference>
<keyword evidence="13" id="KW-1185">Reference proteome</keyword>
<dbReference type="InterPro" id="IPR006130">
    <property type="entry name" value="Asp/Orn_carbamoylTrfase"/>
</dbReference>
<evidence type="ECO:0000256" key="1">
    <source>
        <dbReference type="ARBA" id="ARBA00004975"/>
    </source>
</evidence>
<evidence type="ECO:0000256" key="5">
    <source>
        <dbReference type="ARBA" id="ARBA00022571"/>
    </source>
</evidence>
<dbReference type="NCBIfam" id="NF001986">
    <property type="entry name" value="PRK00779.1"/>
    <property type="match status" value="1"/>
</dbReference>
<dbReference type="HAMAP" id="MF_01109">
    <property type="entry name" value="OTCase"/>
    <property type="match status" value="1"/>
</dbReference>
<reference evidence="13" key="2">
    <citation type="submission" date="2016-01" db="EMBL/GenBank/DDBJ databases">
        <title>Diatom-associated endosymboitic cyanobacterium lacks core nitrogen metabolism enzymes.</title>
        <authorList>
            <person name="Hilton J.A."/>
            <person name="Foster R.A."/>
            <person name="Tripp H.J."/>
            <person name="Carter B.J."/>
            <person name="Zehr J.P."/>
            <person name="Villareal T.A."/>
        </authorList>
    </citation>
    <scope>NUCLEOTIDE SEQUENCE [LARGE SCALE GENOMIC DNA]</scope>
    <source>
        <strain evidence="13">HH01</strain>
    </source>
</reference>
<dbReference type="PRINTS" id="PR00100">
    <property type="entry name" value="AOTCASE"/>
</dbReference>
<dbReference type="Proteomes" id="UP000053051">
    <property type="component" value="Unassembled WGS sequence"/>
</dbReference>
<dbReference type="InterPro" id="IPR006131">
    <property type="entry name" value="Asp_carbamoyltransf_Asp/Orn-bd"/>
</dbReference>
<proteinExistence type="inferred from homology"/>
<comment type="subcellular location">
    <subcellularLocation>
        <location evidence="9">Cytoplasm</location>
    </subcellularLocation>
</comment>
<dbReference type="GO" id="GO:0005737">
    <property type="term" value="C:cytoplasm"/>
    <property type="evidence" value="ECO:0007669"/>
    <property type="project" value="UniProtKB-SubCell"/>
</dbReference>
<keyword evidence="7 9" id="KW-0808">Transferase</keyword>
<accession>M1X505</accession>
<dbReference type="PANTHER" id="PTHR45753">
    <property type="entry name" value="ORNITHINE CARBAMOYLTRANSFERASE, MITOCHONDRIAL"/>
    <property type="match status" value="1"/>
</dbReference>
<evidence type="ECO:0000259" key="10">
    <source>
        <dbReference type="Pfam" id="PF00185"/>
    </source>
</evidence>
<keyword evidence="9" id="KW-0963">Cytoplasm</keyword>
<feature type="binding site" evidence="9">
    <location>
        <position position="78"/>
    </location>
    <ligand>
        <name>carbamoyl phosphate</name>
        <dbReference type="ChEBI" id="CHEBI:58228"/>
    </ligand>
</feature>
<evidence type="ECO:0000256" key="3">
    <source>
        <dbReference type="ARBA" id="ARBA00013007"/>
    </source>
</evidence>
<keyword evidence="6" id="KW-0028">Amino-acid biosynthesis</keyword>
<comment type="catalytic activity">
    <reaction evidence="8 9">
        <text>carbamoyl phosphate + L-ornithine = L-citrulline + phosphate + H(+)</text>
        <dbReference type="Rhea" id="RHEA:19513"/>
        <dbReference type="ChEBI" id="CHEBI:15378"/>
        <dbReference type="ChEBI" id="CHEBI:43474"/>
        <dbReference type="ChEBI" id="CHEBI:46911"/>
        <dbReference type="ChEBI" id="CHEBI:57743"/>
        <dbReference type="ChEBI" id="CHEBI:58228"/>
        <dbReference type="EC" id="2.1.3.3"/>
    </reaction>
</comment>
<keyword evidence="5" id="KW-0055">Arginine biosynthesis</keyword>
<comment type="caution">
    <text evidence="12">The sequence shown here is derived from an EMBL/GenBank/DDBJ whole genome shotgun (WGS) entry which is preliminary data.</text>
</comment>